<proteinExistence type="inferred from homology"/>
<feature type="binding site" evidence="13 16">
    <location>
        <position position="214"/>
    </location>
    <ligand>
        <name>NAD(+)</name>
        <dbReference type="ChEBI" id="CHEBI:57540"/>
    </ligand>
</feature>
<evidence type="ECO:0000256" key="13">
    <source>
        <dbReference type="HAMAP-Rule" id="MF_01024"/>
    </source>
</evidence>
<evidence type="ECO:0000256" key="9">
    <source>
        <dbReference type="ARBA" id="ARBA00023002"/>
    </source>
</evidence>
<evidence type="ECO:0000256" key="16">
    <source>
        <dbReference type="PIRSR" id="PIRSR000099-2"/>
    </source>
</evidence>
<comment type="catalytic activity">
    <reaction evidence="12 13">
        <text>L-histidinol + 2 NAD(+) + H2O = L-histidine + 2 NADH + 3 H(+)</text>
        <dbReference type="Rhea" id="RHEA:20641"/>
        <dbReference type="ChEBI" id="CHEBI:15377"/>
        <dbReference type="ChEBI" id="CHEBI:15378"/>
        <dbReference type="ChEBI" id="CHEBI:57540"/>
        <dbReference type="ChEBI" id="CHEBI:57595"/>
        <dbReference type="ChEBI" id="CHEBI:57699"/>
        <dbReference type="ChEBI" id="CHEBI:57945"/>
        <dbReference type="EC" id="1.1.1.23"/>
    </reaction>
</comment>
<keyword evidence="8 13" id="KW-0862">Zinc</keyword>
<comment type="function">
    <text evidence="1 13">Catalyzes the sequential NAD-dependent oxidations of L-histidinol to L-histidinaldehyde and then to L-histidine.</text>
</comment>
<evidence type="ECO:0000256" key="14">
    <source>
        <dbReference type="PIRNR" id="PIRNR000099"/>
    </source>
</evidence>
<feature type="active site" description="Proton acceptor" evidence="13 15">
    <location>
        <position position="327"/>
    </location>
</feature>
<evidence type="ECO:0000313" key="21">
    <source>
        <dbReference type="Proteomes" id="UP000325134"/>
    </source>
</evidence>
<dbReference type="GO" id="GO:0005829">
    <property type="term" value="C:cytosol"/>
    <property type="evidence" value="ECO:0007669"/>
    <property type="project" value="TreeGrafter"/>
</dbReference>
<keyword evidence="10 13" id="KW-0520">NAD</keyword>
<evidence type="ECO:0000256" key="18">
    <source>
        <dbReference type="PIRSR" id="PIRSR000099-4"/>
    </source>
</evidence>
<comment type="similarity">
    <text evidence="3 13 14 19">Belongs to the histidinol dehydrogenase family.</text>
</comment>
<dbReference type="SUPFAM" id="SSF53720">
    <property type="entry name" value="ALDH-like"/>
    <property type="match status" value="1"/>
</dbReference>
<dbReference type="GO" id="GO:0008270">
    <property type="term" value="F:zinc ion binding"/>
    <property type="evidence" value="ECO:0007669"/>
    <property type="project" value="UniProtKB-UniRule"/>
</dbReference>
<dbReference type="Gene3D" id="3.40.50.1980">
    <property type="entry name" value="Nitrogenase molybdenum iron protein domain"/>
    <property type="match status" value="2"/>
</dbReference>
<keyword evidence="7 13" id="KW-0479">Metal-binding</keyword>
<feature type="binding site" evidence="13 16">
    <location>
        <position position="130"/>
    </location>
    <ligand>
        <name>NAD(+)</name>
        <dbReference type="ChEBI" id="CHEBI:57540"/>
    </ligand>
</feature>
<dbReference type="Proteomes" id="UP000325134">
    <property type="component" value="Unassembled WGS sequence"/>
</dbReference>
<dbReference type="InterPro" id="IPR001692">
    <property type="entry name" value="Histidinol_DH_CS"/>
</dbReference>
<feature type="binding site" evidence="13 17">
    <location>
        <position position="415"/>
    </location>
    <ligand>
        <name>substrate</name>
    </ligand>
</feature>
<keyword evidence="6 13" id="KW-0028">Amino-acid biosynthesis</keyword>
<evidence type="ECO:0000256" key="19">
    <source>
        <dbReference type="RuleBase" id="RU004175"/>
    </source>
</evidence>
<dbReference type="GO" id="GO:0051287">
    <property type="term" value="F:NAD binding"/>
    <property type="evidence" value="ECO:0007669"/>
    <property type="project" value="InterPro"/>
</dbReference>
<gene>
    <name evidence="13" type="primary">hisD</name>
    <name evidence="20" type="ORF">SAMN05444279_10512</name>
</gene>
<dbReference type="NCBIfam" id="TIGR00069">
    <property type="entry name" value="hisD"/>
    <property type="match status" value="1"/>
</dbReference>
<evidence type="ECO:0000256" key="12">
    <source>
        <dbReference type="ARBA" id="ARBA00049489"/>
    </source>
</evidence>
<dbReference type="Pfam" id="PF00815">
    <property type="entry name" value="Histidinol_dh"/>
    <property type="match status" value="1"/>
</dbReference>
<dbReference type="GO" id="GO:0004399">
    <property type="term" value="F:histidinol dehydrogenase activity"/>
    <property type="evidence" value="ECO:0007669"/>
    <property type="project" value="UniProtKB-UniRule"/>
</dbReference>
<dbReference type="PIRSF" id="PIRSF000099">
    <property type="entry name" value="Histidinol_dh"/>
    <property type="match status" value="1"/>
</dbReference>
<dbReference type="EC" id="1.1.1.23" evidence="4 13"/>
<dbReference type="InterPro" id="IPR016161">
    <property type="entry name" value="Ald_DH/histidinol_DH"/>
</dbReference>
<dbReference type="AlphaFoldDB" id="A0A1M4UVL6"/>
<dbReference type="GO" id="GO:0000105">
    <property type="term" value="P:L-histidine biosynthetic process"/>
    <property type="evidence" value="ECO:0007669"/>
    <property type="project" value="UniProtKB-UniRule"/>
</dbReference>
<feature type="binding site" evidence="13 18">
    <location>
        <position position="262"/>
    </location>
    <ligand>
        <name>Zn(2+)</name>
        <dbReference type="ChEBI" id="CHEBI:29105"/>
    </ligand>
</feature>
<evidence type="ECO:0000256" key="4">
    <source>
        <dbReference type="ARBA" id="ARBA00012965"/>
    </source>
</evidence>
<feature type="binding site" evidence="13 17">
    <location>
        <position position="361"/>
    </location>
    <ligand>
        <name>substrate</name>
    </ligand>
</feature>
<dbReference type="FunFam" id="3.40.50.1980:FF:000010">
    <property type="entry name" value="Histidinol dehydrogenase"/>
    <property type="match status" value="1"/>
</dbReference>
<evidence type="ECO:0000256" key="15">
    <source>
        <dbReference type="PIRSR" id="PIRSR000099-1"/>
    </source>
</evidence>
<evidence type="ECO:0000256" key="2">
    <source>
        <dbReference type="ARBA" id="ARBA00004940"/>
    </source>
</evidence>
<keyword evidence="9 13" id="KW-0560">Oxidoreductase</keyword>
<feature type="binding site" evidence="13 18">
    <location>
        <position position="259"/>
    </location>
    <ligand>
        <name>Zn(2+)</name>
        <dbReference type="ChEBI" id="CHEBI:29105"/>
    </ligand>
</feature>
<evidence type="ECO:0000256" key="10">
    <source>
        <dbReference type="ARBA" id="ARBA00023027"/>
    </source>
</evidence>
<dbReference type="OrthoDB" id="9805269at2"/>
<dbReference type="RefSeq" id="WP_149774956.1">
    <property type="nucleotide sequence ID" value="NZ_FQVK01000005.1"/>
</dbReference>
<dbReference type="PRINTS" id="PR00083">
    <property type="entry name" value="HOLDHDRGNASE"/>
</dbReference>
<evidence type="ECO:0000256" key="3">
    <source>
        <dbReference type="ARBA" id="ARBA00010178"/>
    </source>
</evidence>
<dbReference type="HAMAP" id="MF_01024">
    <property type="entry name" value="HisD"/>
    <property type="match status" value="1"/>
</dbReference>
<accession>A0A1M4UVL6</accession>
<keyword evidence="21" id="KW-1185">Reference proteome</keyword>
<dbReference type="PROSITE" id="PS00611">
    <property type="entry name" value="HISOL_DEHYDROGENASE"/>
    <property type="match status" value="1"/>
</dbReference>
<reference evidence="20 21" key="1">
    <citation type="submission" date="2016-11" db="EMBL/GenBank/DDBJ databases">
        <authorList>
            <person name="Varghese N."/>
            <person name="Submissions S."/>
        </authorList>
    </citation>
    <scope>NUCLEOTIDE SEQUENCE [LARGE SCALE GENOMIC DNA]</scope>
    <source>
        <strain evidence="20 21">DSM 29341</strain>
    </source>
</reference>
<dbReference type="UniPathway" id="UPA00031">
    <property type="reaction ID" value="UER00014"/>
</dbReference>
<name>A0A1M4UVL6_9RHOB</name>
<evidence type="ECO:0000256" key="1">
    <source>
        <dbReference type="ARBA" id="ARBA00003850"/>
    </source>
</evidence>
<dbReference type="InterPro" id="IPR022695">
    <property type="entry name" value="Histidinol_DH_monofunct"/>
</dbReference>
<evidence type="ECO:0000256" key="11">
    <source>
        <dbReference type="ARBA" id="ARBA00023102"/>
    </source>
</evidence>
<comment type="cofactor">
    <cofactor evidence="13 18">
        <name>Zn(2+)</name>
        <dbReference type="ChEBI" id="CHEBI:29105"/>
    </cofactor>
    <text evidence="13 18">Binds 1 zinc ion per subunit.</text>
</comment>
<feature type="binding site" evidence="13 16">
    <location>
        <position position="191"/>
    </location>
    <ligand>
        <name>NAD(+)</name>
        <dbReference type="ChEBI" id="CHEBI:57540"/>
    </ligand>
</feature>
<feature type="binding site" evidence="13 17">
    <location>
        <position position="262"/>
    </location>
    <ligand>
        <name>substrate</name>
    </ligand>
</feature>
<dbReference type="EMBL" id="FQVK01000005">
    <property type="protein sequence ID" value="SHE60728.1"/>
    <property type="molecule type" value="Genomic_DNA"/>
</dbReference>
<dbReference type="Gene3D" id="1.20.5.1300">
    <property type="match status" value="1"/>
</dbReference>
<evidence type="ECO:0000256" key="5">
    <source>
        <dbReference type="ARBA" id="ARBA00016531"/>
    </source>
</evidence>
<evidence type="ECO:0000256" key="17">
    <source>
        <dbReference type="PIRSR" id="PIRSR000099-3"/>
    </source>
</evidence>
<dbReference type="CDD" id="cd06572">
    <property type="entry name" value="Histidinol_dh"/>
    <property type="match status" value="1"/>
</dbReference>
<dbReference type="FunFam" id="3.40.50.1980:FF:000026">
    <property type="entry name" value="Histidinol dehydrogenase"/>
    <property type="match status" value="1"/>
</dbReference>
<protein>
    <recommendedName>
        <fullName evidence="5 13">Histidinol dehydrogenase</fullName>
        <shortName evidence="13">HDH</shortName>
        <ecNumber evidence="4 13">1.1.1.23</ecNumber>
    </recommendedName>
</protein>
<feature type="active site" description="Proton acceptor" evidence="13 15">
    <location>
        <position position="328"/>
    </location>
</feature>
<evidence type="ECO:0000256" key="6">
    <source>
        <dbReference type="ARBA" id="ARBA00022605"/>
    </source>
</evidence>
<evidence type="ECO:0000256" key="8">
    <source>
        <dbReference type="ARBA" id="ARBA00022833"/>
    </source>
</evidence>
<sequence length="433" mass="45979">MPVFLDTASPDFETAFADLLSAKREDSPDVDAVVAEIIADVRSRGDAAVIELTAKFDRLELTPDTLAFSAEEVTQAIATVSDEDRASLELAAARIRAYHERQMPQDQEWTDESGATLGWRWSAVSAAGLYVPGGLASYPSSVLMNAIPAKVAGVERLAIAVPTPDGQVNPLVLLAARLSGVDEIYRIGGAQAIAALAYGTETIAPVDKITGPGNAFVAAAKRRVFGKVGIDMIAGPSEILVIADKENDPDWIALDLLSQAEHDESAQSILITDDAGFGRAVAEAVDKRLETLERRAIAGASWRDYGAVIIVRDLDEAAALSNRIAPEHLELCVVDPVALSHQTIHAGAIFLGQYTPEAIGDYVGGPNHVLPTARSARFSSGLSVMDFLKRTTLSRMTPEALRAIGPAAEQLARSESLEAHGLSVGARLKRLNG</sequence>
<feature type="binding site" evidence="13 17">
    <location>
        <position position="420"/>
    </location>
    <ligand>
        <name>substrate</name>
    </ligand>
</feature>
<dbReference type="PANTHER" id="PTHR21256">
    <property type="entry name" value="HISTIDINOL DEHYDROGENASE HDH"/>
    <property type="match status" value="1"/>
</dbReference>
<feature type="binding site" evidence="13 18">
    <location>
        <position position="420"/>
    </location>
    <ligand>
        <name>Zn(2+)</name>
        <dbReference type="ChEBI" id="CHEBI:29105"/>
    </ligand>
</feature>
<feature type="binding site" evidence="13 17">
    <location>
        <position position="328"/>
    </location>
    <ligand>
        <name>substrate</name>
    </ligand>
</feature>
<comment type="pathway">
    <text evidence="2 13">Amino-acid biosynthesis; L-histidine biosynthesis; L-histidine from 5-phospho-alpha-D-ribose 1-diphosphate: step 9/9.</text>
</comment>
<feature type="binding site" evidence="13 17">
    <location>
        <position position="259"/>
    </location>
    <ligand>
        <name>substrate</name>
    </ligand>
</feature>
<organism evidence="20 21">
    <name type="scientific">Ruegeria intermedia</name>
    <dbReference type="NCBI Taxonomy" id="996115"/>
    <lineage>
        <taxon>Bacteria</taxon>
        <taxon>Pseudomonadati</taxon>
        <taxon>Pseudomonadota</taxon>
        <taxon>Alphaproteobacteria</taxon>
        <taxon>Rhodobacterales</taxon>
        <taxon>Roseobacteraceae</taxon>
        <taxon>Ruegeria</taxon>
    </lineage>
</organism>
<feature type="binding site" evidence="13 17">
    <location>
        <position position="237"/>
    </location>
    <ligand>
        <name>substrate</name>
    </ligand>
</feature>
<dbReference type="InterPro" id="IPR012131">
    <property type="entry name" value="Hstdl_DH"/>
</dbReference>
<evidence type="ECO:0000313" key="20">
    <source>
        <dbReference type="EMBL" id="SHE60728.1"/>
    </source>
</evidence>
<feature type="binding site" evidence="13 18">
    <location>
        <position position="361"/>
    </location>
    <ligand>
        <name>Zn(2+)</name>
        <dbReference type="ChEBI" id="CHEBI:29105"/>
    </ligand>
</feature>
<keyword evidence="11 13" id="KW-0368">Histidine biosynthesis</keyword>
<dbReference type="PANTHER" id="PTHR21256:SF2">
    <property type="entry name" value="HISTIDINE BIOSYNTHESIS TRIFUNCTIONAL PROTEIN"/>
    <property type="match status" value="1"/>
</dbReference>
<evidence type="ECO:0000256" key="7">
    <source>
        <dbReference type="ARBA" id="ARBA00022723"/>
    </source>
</evidence>